<comment type="caution">
    <text evidence="8">The sequence shown here is derived from an EMBL/GenBank/DDBJ whole genome shotgun (WGS) entry which is preliminary data.</text>
</comment>
<dbReference type="STRING" id="29655.A0A0K9PY72"/>
<evidence type="ECO:0000256" key="4">
    <source>
        <dbReference type="ARBA" id="ARBA00023015"/>
    </source>
</evidence>
<dbReference type="Proteomes" id="UP000036987">
    <property type="component" value="Unassembled WGS sequence"/>
</dbReference>
<keyword evidence="2" id="KW-0863">Zinc-finger</keyword>
<dbReference type="GO" id="GO:0034244">
    <property type="term" value="P:negative regulation of transcription elongation by RNA polymerase II"/>
    <property type="evidence" value="ECO:0007669"/>
    <property type="project" value="InterPro"/>
</dbReference>
<dbReference type="PANTHER" id="PTHR33304:SF49">
    <property type="entry name" value="OS12G0161500 PROTEIN"/>
    <property type="match status" value="1"/>
</dbReference>
<sequence>MENTFCQTCGVSDNPNHLVFCSTCKTSAEHWYCMFVLPETDKEIIWSCEECAPTFPKSSSHQEYDEDLPHPPFRNKAKRYAIEDDALQNHSSSSKHKPSGQWTKRKKYMKPFHGHGESDIYNSNIHKYPFAVDAHSEEGKDGIKKFNNLKIGQVITGMEHHFNSITHLMRLLAPLKESRAQEAILLKQKKSINHNMSFVVDNNKKLEAECKRKDQDILAANKKLNERDHELSKVIKEKEKAELKVRQCSNKVTRTLIDLGYYKEKCKELEIENAELRELSVNHTEAEQLDAKSVEIDQMKHCISHLEAQTASLTQEHDNMIEFGIQCFDNFNVVKIHEWVETHPKKVALQHAECGRASNASNSKEG</sequence>
<accession>A0A0K9PY72</accession>
<feature type="compositionally biased region" description="Basic residues" evidence="7">
    <location>
        <begin position="93"/>
        <end position="104"/>
    </location>
</feature>
<keyword evidence="3" id="KW-0862">Zinc</keyword>
<organism evidence="8 9">
    <name type="scientific">Zostera marina</name>
    <name type="common">Eelgrass</name>
    <dbReference type="NCBI Taxonomy" id="29655"/>
    <lineage>
        <taxon>Eukaryota</taxon>
        <taxon>Viridiplantae</taxon>
        <taxon>Streptophyta</taxon>
        <taxon>Embryophyta</taxon>
        <taxon>Tracheophyta</taxon>
        <taxon>Spermatophyta</taxon>
        <taxon>Magnoliopsida</taxon>
        <taxon>Liliopsida</taxon>
        <taxon>Zosteraceae</taxon>
        <taxon>Zostera</taxon>
    </lineage>
</organism>
<protein>
    <recommendedName>
        <fullName evidence="10">PHD-type domain-containing protein</fullName>
    </recommendedName>
</protein>
<evidence type="ECO:0008006" key="10">
    <source>
        <dbReference type="Google" id="ProtNLM"/>
    </source>
</evidence>
<dbReference type="GO" id="GO:0140566">
    <property type="term" value="F:histone reader activity"/>
    <property type="evidence" value="ECO:0007669"/>
    <property type="project" value="InterPro"/>
</dbReference>
<reference evidence="9" key="1">
    <citation type="journal article" date="2016" name="Nature">
        <title>The genome of the seagrass Zostera marina reveals angiosperm adaptation to the sea.</title>
        <authorList>
            <person name="Olsen J.L."/>
            <person name="Rouze P."/>
            <person name="Verhelst B."/>
            <person name="Lin Y.-C."/>
            <person name="Bayer T."/>
            <person name="Collen J."/>
            <person name="Dattolo E."/>
            <person name="De Paoli E."/>
            <person name="Dittami S."/>
            <person name="Maumus F."/>
            <person name="Michel G."/>
            <person name="Kersting A."/>
            <person name="Lauritano C."/>
            <person name="Lohaus R."/>
            <person name="Toepel M."/>
            <person name="Tonon T."/>
            <person name="Vanneste K."/>
            <person name="Amirebrahimi M."/>
            <person name="Brakel J."/>
            <person name="Bostroem C."/>
            <person name="Chovatia M."/>
            <person name="Grimwood J."/>
            <person name="Jenkins J.W."/>
            <person name="Jueterbock A."/>
            <person name="Mraz A."/>
            <person name="Stam W.T."/>
            <person name="Tice H."/>
            <person name="Bornberg-Bauer E."/>
            <person name="Green P.J."/>
            <person name="Pearson G.A."/>
            <person name="Procaccini G."/>
            <person name="Duarte C.M."/>
            <person name="Schmutz J."/>
            <person name="Reusch T.B.H."/>
            <person name="Van de Peer Y."/>
        </authorList>
    </citation>
    <scope>NUCLEOTIDE SEQUENCE [LARGE SCALE GENOMIC DNA]</scope>
    <source>
        <strain evidence="9">cv. Finnish</strain>
    </source>
</reference>
<dbReference type="SUPFAM" id="SSF57903">
    <property type="entry name" value="FYVE/PHD zinc finger"/>
    <property type="match status" value="1"/>
</dbReference>
<dbReference type="GO" id="GO:0008270">
    <property type="term" value="F:zinc ion binding"/>
    <property type="evidence" value="ECO:0007669"/>
    <property type="project" value="UniProtKB-KW"/>
</dbReference>
<dbReference type="InterPro" id="IPR049914">
    <property type="entry name" value="PHD1-3/5-6"/>
</dbReference>
<evidence type="ECO:0000256" key="3">
    <source>
        <dbReference type="ARBA" id="ARBA00022833"/>
    </source>
</evidence>
<evidence type="ECO:0000313" key="8">
    <source>
        <dbReference type="EMBL" id="KMZ74018.1"/>
    </source>
</evidence>
<name>A0A0K9PY72_ZOSMR</name>
<dbReference type="InterPro" id="IPR013083">
    <property type="entry name" value="Znf_RING/FYVE/PHD"/>
</dbReference>
<keyword evidence="9" id="KW-1185">Reference proteome</keyword>
<keyword evidence="1" id="KW-0479">Metal-binding</keyword>
<evidence type="ECO:0000313" key="9">
    <source>
        <dbReference type="Proteomes" id="UP000036987"/>
    </source>
</evidence>
<dbReference type="Gene3D" id="3.30.40.10">
    <property type="entry name" value="Zinc/RING finger domain, C3HC4 (zinc finger)"/>
    <property type="match status" value="1"/>
</dbReference>
<evidence type="ECO:0000256" key="1">
    <source>
        <dbReference type="ARBA" id="ARBA00022723"/>
    </source>
</evidence>
<dbReference type="OrthoDB" id="1932206at2759"/>
<evidence type="ECO:0000256" key="5">
    <source>
        <dbReference type="ARBA" id="ARBA00023163"/>
    </source>
</evidence>
<evidence type="ECO:0000256" key="7">
    <source>
        <dbReference type="SAM" id="MobiDB-lite"/>
    </source>
</evidence>
<evidence type="ECO:0000256" key="6">
    <source>
        <dbReference type="SAM" id="Coils"/>
    </source>
</evidence>
<keyword evidence="4" id="KW-0805">Transcription regulation</keyword>
<keyword evidence="6" id="KW-0175">Coiled coil</keyword>
<feature type="region of interest" description="Disordered" evidence="7">
    <location>
        <begin position="85"/>
        <end position="104"/>
    </location>
</feature>
<dbReference type="EMBL" id="LFYR01000468">
    <property type="protein sequence ID" value="KMZ74018.1"/>
    <property type="molecule type" value="Genomic_DNA"/>
</dbReference>
<dbReference type="PANTHER" id="PTHR33304">
    <property type="match status" value="1"/>
</dbReference>
<gene>
    <name evidence="8" type="ORF">ZOSMA_137G00350</name>
</gene>
<evidence type="ECO:0000256" key="2">
    <source>
        <dbReference type="ARBA" id="ARBA00022771"/>
    </source>
</evidence>
<feature type="coiled-coil region" evidence="6">
    <location>
        <begin position="203"/>
        <end position="289"/>
    </location>
</feature>
<dbReference type="InterPro" id="IPR011011">
    <property type="entry name" value="Znf_FYVE_PHD"/>
</dbReference>
<keyword evidence="5" id="KW-0804">Transcription</keyword>
<proteinExistence type="predicted"/>
<dbReference type="AlphaFoldDB" id="A0A0K9PY72"/>